<evidence type="ECO:0000256" key="2">
    <source>
        <dbReference type="ARBA" id="ARBA00022723"/>
    </source>
</evidence>
<reference evidence="12 13" key="1">
    <citation type="submission" date="2015-07" db="EMBL/GenBank/DDBJ databases">
        <authorList>
            <person name="Noorani M."/>
        </authorList>
    </citation>
    <scope>NUCLEOTIDE SEQUENCE [LARGE SCALE GENOMIC DNA]</scope>
    <source>
        <strain evidence="12">BBA 69670</strain>
    </source>
</reference>
<proteinExistence type="inferred from homology"/>
<protein>
    <submittedName>
        <fullName evidence="12">Pentatricopeptide repeat-containing protein At5g27270</fullName>
    </submittedName>
</protein>
<dbReference type="InterPro" id="IPR001965">
    <property type="entry name" value="Znf_PHD"/>
</dbReference>
<feature type="compositionally biased region" description="Basic and acidic residues" evidence="10">
    <location>
        <begin position="717"/>
        <end position="729"/>
    </location>
</feature>
<dbReference type="SMART" id="SM00249">
    <property type="entry name" value="PHD"/>
    <property type="match status" value="1"/>
</dbReference>
<evidence type="ECO:0000256" key="1">
    <source>
        <dbReference type="ARBA" id="ARBA00006192"/>
    </source>
</evidence>
<keyword evidence="5" id="KW-0862">Zinc</keyword>
<feature type="coiled-coil region" evidence="9">
    <location>
        <begin position="910"/>
        <end position="937"/>
    </location>
</feature>
<evidence type="ECO:0000256" key="8">
    <source>
        <dbReference type="PROSITE-ProRule" id="PRU00708"/>
    </source>
</evidence>
<sequence length="1299" mass="143222">MARWIAVPAITHVTRYSTPEVASRLLVELIGAASANAAQSGSSTIPPKVLRSWNSTFIRTLCLSGRVEAAYQSLVALHNDRRALNPHTYRVVFEELEKVDRQNEANHVRALAGKAGFSRAYFTVRDFPSVSDIPHDSISRELRSIKNRLTTGGSISATKLANFMKAYFSTGKHRALPMLRKRLIRSSLSNHQRAFLSIWGTAEMQLYRSEGMHIEALSVFQSIFLPIGITSQLLRELGVPSPSILKAPPTLWPPSEAISLASWSAAALATSHKGHNILERCYLSFLESWRPIPNTFFEVPPVMRPDAAAFQPWIGAFARRVGPEGILKVMGDMKSLGAPPSIMSWNALAKAYVAKGEWDTAKSILMRMENSRQANLATIPTTNVRLRNRLGPIAEWGFPPAEVSTYYTLLRELLATKRFLAAKELVGMFLENGHKIDEKLRVYNGFDPVDVCSYCIEVLKVTAMGRASLRAMPLAHLKAYLSAYGLSGPSHAVEKEDYVRAVLDARVSAIFTSYHMRVNEDYYRRHSIPQPTGERPKGFLARMAESFSDFVDSLPQPDLSNHAPTSPPVPPRPTAPRPPPRNTANRPPAPPPRPQATPGPSSSTPASQQTRGHPPPQSNPPPPPSTQRPAPQAPPIDELVAMKPEELSALSIGVLKAILQHHHVRIPQDALEKRDLVDRVVTLVEAARTEKEREARAKAAEEEAELEAQRRALEEIERKKKAAAQKDDAGTSEGQSYQGEVPTDAPKGAAHAAAKLERDGLCVICQDEDANIAIVDCGKLSAFHLQPTGVFSNGMSNVIPYNQHEYQPIEFVPPRGANQLTQHVQQPGPGIQQQPQLIQSQSTQPSSQAGEYGQNAPAHFVGIPFPPPPSPFDWVVNTITSLLYSQHTAVLAKLNEASEQQQTLDLAAKVQTLQQSINALQQTVNGVLENMQQVSDKVVKLGTDMSNRDATLAERLNTLDDAIEAWSVDARPATGAPLAGELQTPPGSEPDPSVIQDQSVTRPVAQDRQDQQLQYPDKLIQDTDSLDGNELIRLEDNSSSALQSSSNPPPDQQNIDSLTPLTQQSATSQTTSSTRRSARQRKKRQRNDGTVETPVLKKKAKTVPKVVIKSEAQVGGKTPKKSVLSQFNWGSVPIQDEELEQLIYCDKCDQAYHWGCVNILPDDPILQADTTWLCPPCEFENEHGPVAGRTHDPDAQCRPDCPVQDHAEDMFAIDAIIGRFPHSADPSGIMMQYLVKWEDYPVQRSTWTPENEIGQAAHVLIRDFEKAALNEKLDTSDKSQLILLQEARKGGWGYYTFPS</sequence>
<dbReference type="Gene3D" id="1.25.40.10">
    <property type="entry name" value="Tetratricopeptide repeat domain"/>
    <property type="match status" value="1"/>
</dbReference>
<dbReference type="Pfam" id="PF00385">
    <property type="entry name" value="Chromo"/>
    <property type="match status" value="1"/>
</dbReference>
<dbReference type="InterPro" id="IPR002885">
    <property type="entry name" value="PPR_rpt"/>
</dbReference>
<comment type="similarity">
    <text evidence="1">Belongs to the CCM1 family.</text>
</comment>
<dbReference type="PROSITE" id="PS51375">
    <property type="entry name" value="PPR"/>
    <property type="match status" value="1"/>
</dbReference>
<evidence type="ECO:0000256" key="7">
    <source>
        <dbReference type="ARBA" id="ARBA00044511"/>
    </source>
</evidence>
<dbReference type="Gene3D" id="3.30.40.10">
    <property type="entry name" value="Zinc/RING finger domain, C3HC4 (zinc finger)"/>
    <property type="match status" value="1"/>
</dbReference>
<dbReference type="EMBL" id="CYGV01001844">
    <property type="protein sequence ID" value="CUA77543.1"/>
    <property type="molecule type" value="Genomic_DNA"/>
</dbReference>
<dbReference type="GO" id="GO:0006338">
    <property type="term" value="P:chromatin remodeling"/>
    <property type="evidence" value="ECO:0007669"/>
    <property type="project" value="UniProtKB-ARBA"/>
</dbReference>
<feature type="region of interest" description="Disordered" evidence="10">
    <location>
        <begin position="975"/>
        <end position="1023"/>
    </location>
</feature>
<evidence type="ECO:0000256" key="5">
    <source>
        <dbReference type="ARBA" id="ARBA00022833"/>
    </source>
</evidence>
<gene>
    <name evidence="12" type="ORF">RSOLAG22IIIB_02558</name>
</gene>
<evidence type="ECO:0000256" key="9">
    <source>
        <dbReference type="SAM" id="Coils"/>
    </source>
</evidence>
<dbReference type="InterPro" id="IPR016197">
    <property type="entry name" value="Chromo-like_dom_sf"/>
</dbReference>
<dbReference type="PANTHER" id="PTHR47936">
    <property type="entry name" value="PPR_LONG DOMAIN-CONTAINING PROTEIN"/>
    <property type="match status" value="1"/>
</dbReference>
<dbReference type="CDD" id="cd15489">
    <property type="entry name" value="PHD_SF"/>
    <property type="match status" value="1"/>
</dbReference>
<dbReference type="PROSITE" id="PS50013">
    <property type="entry name" value="CHROMO_2"/>
    <property type="match status" value="1"/>
</dbReference>
<keyword evidence="13" id="KW-1185">Reference proteome</keyword>
<feature type="compositionally biased region" description="Pro residues" evidence="10">
    <location>
        <begin position="613"/>
        <end position="634"/>
    </location>
</feature>
<feature type="region of interest" description="Disordered" evidence="10">
    <location>
        <begin position="1038"/>
        <end position="1098"/>
    </location>
</feature>
<name>A0A0K6GG15_9AGAM</name>
<dbReference type="InterPro" id="IPR023780">
    <property type="entry name" value="Chromo_domain"/>
</dbReference>
<evidence type="ECO:0000256" key="10">
    <source>
        <dbReference type="SAM" id="MobiDB-lite"/>
    </source>
</evidence>
<evidence type="ECO:0000256" key="3">
    <source>
        <dbReference type="ARBA" id="ARBA00022737"/>
    </source>
</evidence>
<feature type="domain" description="Chromo" evidence="11">
    <location>
        <begin position="1211"/>
        <end position="1276"/>
    </location>
</feature>
<feature type="compositionally biased region" description="Pro residues" evidence="10">
    <location>
        <begin position="565"/>
        <end position="597"/>
    </location>
</feature>
<dbReference type="InterPro" id="IPR000953">
    <property type="entry name" value="Chromo/chromo_shadow_dom"/>
</dbReference>
<feature type="repeat" description="PPR" evidence="8">
    <location>
        <begin position="341"/>
        <end position="371"/>
    </location>
</feature>
<evidence type="ECO:0000259" key="11">
    <source>
        <dbReference type="PROSITE" id="PS50013"/>
    </source>
</evidence>
<feature type="region of interest" description="Disordered" evidence="10">
    <location>
        <begin position="717"/>
        <end position="751"/>
    </location>
</feature>
<comment type="subunit">
    <text evidence="7">Binds to mitochondrial small subunit 15S rRNA.</text>
</comment>
<keyword evidence="9" id="KW-0175">Coiled coil</keyword>
<feature type="region of interest" description="Disordered" evidence="10">
    <location>
        <begin position="820"/>
        <end position="855"/>
    </location>
</feature>
<feature type="compositionally biased region" description="Low complexity" evidence="10">
    <location>
        <begin position="825"/>
        <end position="848"/>
    </location>
</feature>
<dbReference type="PANTHER" id="PTHR47936:SF1">
    <property type="entry name" value="PENTATRICOPEPTIDE REPEAT-CONTAINING PROTEIN GUN1, CHLOROPLASTIC"/>
    <property type="match status" value="1"/>
</dbReference>
<dbReference type="InterPro" id="IPR011990">
    <property type="entry name" value="TPR-like_helical_dom_sf"/>
</dbReference>
<dbReference type="GO" id="GO:0008270">
    <property type="term" value="F:zinc ion binding"/>
    <property type="evidence" value="ECO:0007669"/>
    <property type="project" value="UniProtKB-KW"/>
</dbReference>
<feature type="compositionally biased region" description="Polar residues" evidence="10">
    <location>
        <begin position="1052"/>
        <end position="1061"/>
    </location>
</feature>
<feature type="compositionally biased region" description="Low complexity" evidence="10">
    <location>
        <begin position="1062"/>
        <end position="1075"/>
    </location>
</feature>
<organism evidence="12 13">
    <name type="scientific">Rhizoctonia solani</name>
    <dbReference type="NCBI Taxonomy" id="456999"/>
    <lineage>
        <taxon>Eukaryota</taxon>
        <taxon>Fungi</taxon>
        <taxon>Dikarya</taxon>
        <taxon>Basidiomycota</taxon>
        <taxon>Agaricomycotina</taxon>
        <taxon>Agaricomycetes</taxon>
        <taxon>Cantharellales</taxon>
        <taxon>Ceratobasidiaceae</taxon>
        <taxon>Rhizoctonia</taxon>
    </lineage>
</organism>
<dbReference type="SUPFAM" id="SSF54160">
    <property type="entry name" value="Chromo domain-like"/>
    <property type="match status" value="1"/>
</dbReference>
<dbReference type="Proteomes" id="UP000044841">
    <property type="component" value="Unassembled WGS sequence"/>
</dbReference>
<dbReference type="InterPro" id="IPR013083">
    <property type="entry name" value="Znf_RING/FYVE/PHD"/>
</dbReference>
<evidence type="ECO:0000313" key="12">
    <source>
        <dbReference type="EMBL" id="CUA77543.1"/>
    </source>
</evidence>
<dbReference type="Gene3D" id="2.40.50.40">
    <property type="match status" value="1"/>
</dbReference>
<keyword evidence="4" id="KW-0863">Zinc-finger</keyword>
<evidence type="ECO:0000313" key="13">
    <source>
        <dbReference type="Proteomes" id="UP000044841"/>
    </source>
</evidence>
<accession>A0A0K6GG15</accession>
<feature type="region of interest" description="Disordered" evidence="10">
    <location>
        <begin position="551"/>
        <end position="634"/>
    </location>
</feature>
<comment type="function">
    <text evidence="6">Regulates mitochondrial small subunit maturation by controlling 15S rRNA 5'-end processing. Localizes to the 5' precursor of the 15S rRNA in a position that is subsequently occupied by mS47 in the mature yeast mtSSU. Uses structure and sequence-specific RNA recognition, binding to a single-stranded region of the precursor and specifically recognizing bases -6 to -1. The exchange of Ccm1 for mS47 is coupled to the irreversible removal of precursor rRNA that is accompanied by conformational changes of the mitoribosomal proteins uS5m and mS26. These conformational changes signal completion of 5'-end rRNA processing through protection of the mature 5'-end of the 15S rRNA and stabilization of mS47. The removal of the 5' precursor together with the dissociation of Ccm1 may be catalyzed by the 5'-3' exoribonuclease Pet127. Involved in the specific removal of group I introns in mitochondrial encoded transcripts.</text>
</comment>
<keyword evidence="3" id="KW-0677">Repeat</keyword>
<evidence type="ECO:0000256" key="4">
    <source>
        <dbReference type="ARBA" id="ARBA00022771"/>
    </source>
</evidence>
<keyword evidence="2" id="KW-0479">Metal-binding</keyword>
<dbReference type="InterPro" id="IPR019787">
    <property type="entry name" value="Znf_PHD-finger"/>
</dbReference>
<evidence type="ECO:0000256" key="6">
    <source>
        <dbReference type="ARBA" id="ARBA00044493"/>
    </source>
</evidence>
<feature type="compositionally biased region" description="Low complexity" evidence="10">
    <location>
        <begin position="598"/>
        <end position="610"/>
    </location>
</feature>
<feature type="compositionally biased region" description="Basic residues" evidence="10">
    <location>
        <begin position="1076"/>
        <end position="1085"/>
    </location>
</feature>
<dbReference type="Pfam" id="PF00628">
    <property type="entry name" value="PHD"/>
    <property type="match status" value="1"/>
</dbReference>